<name>A0A1F6NXI3_9BACT</name>
<dbReference type="Pfam" id="PF00856">
    <property type="entry name" value="SET"/>
    <property type="match status" value="1"/>
</dbReference>
<accession>A0A1F6NXI3</accession>
<dbReference type="PANTHER" id="PTHR12350">
    <property type="entry name" value="HISTONE-LYSINE N-METHYLTRANSFERASE-RELATED"/>
    <property type="match status" value="1"/>
</dbReference>
<dbReference type="EMBL" id="MFQZ01000001">
    <property type="protein sequence ID" value="OGH88632.1"/>
    <property type="molecule type" value="Genomic_DNA"/>
</dbReference>
<evidence type="ECO:0000259" key="1">
    <source>
        <dbReference type="PROSITE" id="PS50280"/>
    </source>
</evidence>
<dbReference type="AlphaFoldDB" id="A0A1F6NXI3"/>
<evidence type="ECO:0000313" key="2">
    <source>
        <dbReference type="EMBL" id="OGH88632.1"/>
    </source>
</evidence>
<dbReference type="Gene3D" id="2.170.270.10">
    <property type="entry name" value="SET domain"/>
    <property type="match status" value="1"/>
</dbReference>
<feature type="domain" description="SET" evidence="1">
    <location>
        <begin position="9"/>
        <end position="110"/>
    </location>
</feature>
<dbReference type="PANTHER" id="PTHR12350:SF5">
    <property type="entry name" value="SET DOMAIN-CONTAINING PROTEIN"/>
    <property type="match status" value="1"/>
</dbReference>
<evidence type="ECO:0000313" key="3">
    <source>
        <dbReference type="Proteomes" id="UP000177907"/>
    </source>
</evidence>
<dbReference type="STRING" id="1798704.A3J93_00870"/>
<dbReference type="InterPro" id="IPR001214">
    <property type="entry name" value="SET_dom"/>
</dbReference>
<reference evidence="2 3" key="1">
    <citation type="journal article" date="2016" name="Nat. Commun.">
        <title>Thousands of microbial genomes shed light on interconnected biogeochemical processes in an aquifer system.</title>
        <authorList>
            <person name="Anantharaman K."/>
            <person name="Brown C.T."/>
            <person name="Hug L.A."/>
            <person name="Sharon I."/>
            <person name="Castelle C.J."/>
            <person name="Probst A.J."/>
            <person name="Thomas B.C."/>
            <person name="Singh A."/>
            <person name="Wilkins M.J."/>
            <person name="Karaoz U."/>
            <person name="Brodie E.L."/>
            <person name="Williams K.H."/>
            <person name="Hubbard S.S."/>
            <person name="Banfield J.F."/>
        </authorList>
    </citation>
    <scope>NUCLEOTIDE SEQUENCE [LARGE SCALE GENOMIC DNA]</scope>
</reference>
<dbReference type="InterPro" id="IPR046341">
    <property type="entry name" value="SET_dom_sf"/>
</dbReference>
<comment type="caution">
    <text evidence="2">The sequence shown here is derived from an EMBL/GenBank/DDBJ whole genome shotgun (WGS) entry which is preliminary data.</text>
</comment>
<dbReference type="SUPFAM" id="SSF82199">
    <property type="entry name" value="SET domain"/>
    <property type="match status" value="1"/>
</dbReference>
<organism evidence="2 3">
    <name type="scientific">Candidatus Magasanikbacteria bacterium RIFOXYC2_FULL_42_28</name>
    <dbReference type="NCBI Taxonomy" id="1798704"/>
    <lineage>
        <taxon>Bacteria</taxon>
        <taxon>Candidatus Magasanikiibacteriota</taxon>
    </lineage>
</organism>
<sequence length="172" mass="20098">MDRTNFKHKKIYISKSRIDGFGLFASKDIKKGETVAIIKGELVHWVVKDMKTAMYGEDWIGIKKNLWIDPAVPFKYLNHSCHPNSAIKGTVTVVALKHIKQGEEITLDYSTIESEKLWYMRCLCKSDRCRKVVRSVQFLPKSFFDNYLPHIPKFFQTAYHRHHANKRAQPTK</sequence>
<dbReference type="PROSITE" id="PS50280">
    <property type="entry name" value="SET"/>
    <property type="match status" value="1"/>
</dbReference>
<protein>
    <recommendedName>
        <fullName evidence="1">SET domain-containing protein</fullName>
    </recommendedName>
</protein>
<gene>
    <name evidence="2" type="ORF">A3J93_00870</name>
</gene>
<proteinExistence type="predicted"/>
<dbReference type="InterPro" id="IPR053201">
    <property type="entry name" value="Flavunoidine_N-MTase"/>
</dbReference>
<dbReference type="SMART" id="SM00317">
    <property type="entry name" value="SET"/>
    <property type="match status" value="1"/>
</dbReference>
<dbReference type="Proteomes" id="UP000177907">
    <property type="component" value="Unassembled WGS sequence"/>
</dbReference>